<dbReference type="AlphaFoldDB" id="A0A0V0RFS9"/>
<evidence type="ECO:0000313" key="2">
    <source>
        <dbReference type="Proteomes" id="UP000054630"/>
    </source>
</evidence>
<gene>
    <name evidence="1" type="ORF">T07_13803</name>
</gene>
<protein>
    <submittedName>
        <fullName evidence="1">Uncharacterized protein</fullName>
    </submittedName>
</protein>
<sequence>MSSLAQILLRQEKQYLMNPIIARNYPIFHRYQIIVGRGAGELRWCVASSRPKWSVMAAGSLGRAQCPPASSGSPANHLGPCHHWLPATSFVTATPRVSQSAGLFFSRQYLQDAGSTNCWISSSRFQTNGFQRLVADVTDARTTSLSLQNVMEWIGRSSAPCA</sequence>
<organism evidence="1 2">
    <name type="scientific">Trichinella nelsoni</name>
    <dbReference type="NCBI Taxonomy" id="6336"/>
    <lineage>
        <taxon>Eukaryota</taxon>
        <taxon>Metazoa</taxon>
        <taxon>Ecdysozoa</taxon>
        <taxon>Nematoda</taxon>
        <taxon>Enoplea</taxon>
        <taxon>Dorylaimia</taxon>
        <taxon>Trichinellida</taxon>
        <taxon>Trichinellidae</taxon>
        <taxon>Trichinella</taxon>
    </lineage>
</organism>
<evidence type="ECO:0000313" key="1">
    <source>
        <dbReference type="EMBL" id="KRX13350.1"/>
    </source>
</evidence>
<keyword evidence="2" id="KW-1185">Reference proteome</keyword>
<dbReference type="OrthoDB" id="5932944at2759"/>
<reference evidence="1 2" key="1">
    <citation type="submission" date="2015-01" db="EMBL/GenBank/DDBJ databases">
        <title>Evolution of Trichinella species and genotypes.</title>
        <authorList>
            <person name="Korhonen P.K."/>
            <person name="Edoardo P."/>
            <person name="Giuseppe L.R."/>
            <person name="Gasser R.B."/>
        </authorList>
    </citation>
    <scope>NUCLEOTIDE SEQUENCE [LARGE SCALE GENOMIC DNA]</scope>
    <source>
        <strain evidence="1">ISS37</strain>
    </source>
</reference>
<dbReference type="EMBL" id="JYDL01000207">
    <property type="protein sequence ID" value="KRX13350.1"/>
    <property type="molecule type" value="Genomic_DNA"/>
</dbReference>
<proteinExistence type="predicted"/>
<comment type="caution">
    <text evidence="1">The sequence shown here is derived from an EMBL/GenBank/DDBJ whole genome shotgun (WGS) entry which is preliminary data.</text>
</comment>
<dbReference type="Proteomes" id="UP000054630">
    <property type="component" value="Unassembled WGS sequence"/>
</dbReference>
<name>A0A0V0RFS9_9BILA</name>
<accession>A0A0V0RFS9</accession>